<evidence type="ECO:0000256" key="7">
    <source>
        <dbReference type="ARBA" id="ARBA00023237"/>
    </source>
</evidence>
<keyword evidence="7 8" id="KW-0998">Cell outer membrane</keyword>
<dbReference type="Pfam" id="PF07715">
    <property type="entry name" value="Plug"/>
    <property type="match status" value="1"/>
</dbReference>
<evidence type="ECO:0000259" key="11">
    <source>
        <dbReference type="Pfam" id="PF00593"/>
    </source>
</evidence>
<organism evidence="13 14">
    <name type="scientific">Solemya velum gill symbiont</name>
    <dbReference type="NCBI Taxonomy" id="2340"/>
    <lineage>
        <taxon>Bacteria</taxon>
        <taxon>Pseudomonadati</taxon>
        <taxon>Pseudomonadota</taxon>
        <taxon>Gammaproteobacteria</taxon>
        <taxon>sulfur-oxidizing symbionts</taxon>
    </lineage>
</organism>
<dbReference type="RefSeq" id="WP_078453017.1">
    <property type="nucleotide sequence ID" value="NZ_MPNX01000008.1"/>
</dbReference>
<dbReference type="AlphaFoldDB" id="A0A1T2CJQ8"/>
<dbReference type="PANTHER" id="PTHR30069">
    <property type="entry name" value="TONB-DEPENDENT OUTER MEMBRANE RECEPTOR"/>
    <property type="match status" value="1"/>
</dbReference>
<evidence type="ECO:0000256" key="6">
    <source>
        <dbReference type="ARBA" id="ARBA00023136"/>
    </source>
</evidence>
<gene>
    <name evidence="13" type="ORF">BOV88_06945</name>
</gene>
<dbReference type="Proteomes" id="UP000190962">
    <property type="component" value="Unassembled WGS sequence"/>
</dbReference>
<comment type="similarity">
    <text evidence="8 9">Belongs to the TonB-dependent receptor family.</text>
</comment>
<evidence type="ECO:0000256" key="3">
    <source>
        <dbReference type="ARBA" id="ARBA00022452"/>
    </source>
</evidence>
<dbReference type="Pfam" id="PF00593">
    <property type="entry name" value="TonB_dep_Rec_b-barrel"/>
    <property type="match status" value="1"/>
</dbReference>
<protein>
    <submittedName>
        <fullName evidence="13">TonB-dependent copper receptor</fullName>
    </submittedName>
</protein>
<evidence type="ECO:0000256" key="9">
    <source>
        <dbReference type="RuleBase" id="RU003357"/>
    </source>
</evidence>
<dbReference type="InterPro" id="IPR037066">
    <property type="entry name" value="Plug_dom_sf"/>
</dbReference>
<dbReference type="GO" id="GO:0015344">
    <property type="term" value="F:siderophore uptake transmembrane transporter activity"/>
    <property type="evidence" value="ECO:0007669"/>
    <property type="project" value="TreeGrafter"/>
</dbReference>
<keyword evidence="2 8" id="KW-0813">Transport</keyword>
<evidence type="ECO:0000256" key="8">
    <source>
        <dbReference type="PROSITE-ProRule" id="PRU01360"/>
    </source>
</evidence>
<dbReference type="GO" id="GO:0044718">
    <property type="term" value="P:siderophore transmembrane transport"/>
    <property type="evidence" value="ECO:0007669"/>
    <property type="project" value="TreeGrafter"/>
</dbReference>
<dbReference type="Gene3D" id="2.170.130.10">
    <property type="entry name" value="TonB-dependent receptor, plug domain"/>
    <property type="match status" value="1"/>
</dbReference>
<evidence type="ECO:0000256" key="4">
    <source>
        <dbReference type="ARBA" id="ARBA00022692"/>
    </source>
</evidence>
<evidence type="ECO:0000256" key="5">
    <source>
        <dbReference type="ARBA" id="ARBA00023077"/>
    </source>
</evidence>
<dbReference type="GO" id="GO:0009279">
    <property type="term" value="C:cell outer membrane"/>
    <property type="evidence" value="ECO:0007669"/>
    <property type="project" value="UniProtKB-SubCell"/>
</dbReference>
<dbReference type="EMBL" id="MPNX01000008">
    <property type="protein sequence ID" value="OOY35049.1"/>
    <property type="molecule type" value="Genomic_DNA"/>
</dbReference>
<keyword evidence="5 9" id="KW-0798">TonB box</keyword>
<dbReference type="PROSITE" id="PS52016">
    <property type="entry name" value="TONB_DEPENDENT_REC_3"/>
    <property type="match status" value="1"/>
</dbReference>
<evidence type="ECO:0000259" key="12">
    <source>
        <dbReference type="Pfam" id="PF07715"/>
    </source>
</evidence>
<keyword evidence="6 8" id="KW-0472">Membrane</keyword>
<feature type="signal peptide" evidence="10">
    <location>
        <begin position="1"/>
        <end position="17"/>
    </location>
</feature>
<proteinExistence type="inferred from homology"/>
<dbReference type="Gene3D" id="2.40.170.20">
    <property type="entry name" value="TonB-dependent receptor, beta-barrel domain"/>
    <property type="match status" value="1"/>
</dbReference>
<comment type="subcellular location">
    <subcellularLocation>
        <location evidence="1 8">Cell outer membrane</location>
        <topology evidence="1 8">Multi-pass membrane protein</topology>
    </subcellularLocation>
</comment>
<dbReference type="InterPro" id="IPR012910">
    <property type="entry name" value="Plug_dom"/>
</dbReference>
<name>A0A1T2CJQ8_SOVGS</name>
<feature type="chain" id="PRO_5012820521" evidence="10">
    <location>
        <begin position="18"/>
        <end position="687"/>
    </location>
</feature>
<keyword evidence="13" id="KW-0675">Receptor</keyword>
<dbReference type="CDD" id="cd01347">
    <property type="entry name" value="ligand_gated_channel"/>
    <property type="match status" value="1"/>
</dbReference>
<keyword evidence="4 8" id="KW-0812">Transmembrane</keyword>
<evidence type="ECO:0000256" key="2">
    <source>
        <dbReference type="ARBA" id="ARBA00022448"/>
    </source>
</evidence>
<keyword evidence="3 8" id="KW-1134">Transmembrane beta strand</keyword>
<accession>A0A1T2CJQ8</accession>
<evidence type="ECO:0000313" key="13">
    <source>
        <dbReference type="EMBL" id="OOY35049.1"/>
    </source>
</evidence>
<dbReference type="PANTHER" id="PTHR30069:SF49">
    <property type="entry name" value="OUTER MEMBRANE PROTEIN C"/>
    <property type="match status" value="1"/>
</dbReference>
<dbReference type="NCBIfam" id="TIGR01778">
    <property type="entry name" value="TonB-copper"/>
    <property type="match status" value="1"/>
</dbReference>
<keyword evidence="10" id="KW-0732">Signal</keyword>
<feature type="domain" description="TonB-dependent receptor plug" evidence="12">
    <location>
        <begin position="45"/>
        <end position="145"/>
    </location>
</feature>
<comment type="caution">
    <text evidence="13">The sequence shown here is derived from an EMBL/GenBank/DDBJ whole genome shotgun (WGS) entry which is preliminary data.</text>
</comment>
<feature type="domain" description="TonB-dependent receptor-like beta-barrel" evidence="11">
    <location>
        <begin position="204"/>
        <end position="650"/>
    </location>
</feature>
<evidence type="ECO:0000256" key="1">
    <source>
        <dbReference type="ARBA" id="ARBA00004571"/>
    </source>
</evidence>
<dbReference type="InterPro" id="IPR039426">
    <property type="entry name" value="TonB-dep_rcpt-like"/>
</dbReference>
<dbReference type="SUPFAM" id="SSF56935">
    <property type="entry name" value="Porins"/>
    <property type="match status" value="1"/>
</dbReference>
<dbReference type="InterPro" id="IPR010100">
    <property type="entry name" value="TonB-dep_Cu_rcpt"/>
</dbReference>
<sequence length="687" mass="75163">MKFVMTCTATAVMCAMAQTALSETALDVQADVIDTIVITAEDDNQPGSSTVATGEQSGTRDTAEMLRDIPGVSGSRIGGHGTDPTIRGQSQNRINVLLDGAYVHGGCPNRMDPPTAYAPTASYEEITVIKGVRTLEYGGGGAGGTIVFNRETRPFYEDEPVRASAEAGYRSNGNIWDAAIDVSAGSEKFFGRFIGSHMEADNYEDGGGNEIRSGFEESNGTLILGFTPDSDHRLDLTLEAQRTDDLLYAGAGMDSPVSDNDTIRLKYQAENMPGMLDKLKIEAYRSEVAHVMDNYTLRTPPMMMDDMRAPSTSDTTGGRIVLEVDSDIGHWKMGVDMQNNDRDADRFNDTSGNLNSVLWPGVSIDQTGAFVELEHDLDLTNRIIGGIRYDHVTSDASRADIDPPMMPMSPNQLYSLYYGATAEKRTENNWGGLLRFEHDLDSGDMLYAGISRTVRTADATEKYIASNGMSPDARWVGNPTLDPEKHHQIEAGAVLRGDKWELDASVYYTDVQDYILRDRNHNNGGNGNATIYRNVDASLYGFEASLNYQWNADWSSNFGLAYVHADNDTDDRPIAQTPPLEAVASLDYKASDWDAGARVRAAAKQTRVDDDASTGSGLDVDQTPGWAVVDLYGEYRVNSNVTVDFGVDNLFDEEYAQHLNRSSAFDPTQIQVNEPGISAWVKLHASF</sequence>
<dbReference type="InterPro" id="IPR000531">
    <property type="entry name" value="Beta-barrel_TonB"/>
</dbReference>
<dbReference type="InterPro" id="IPR036942">
    <property type="entry name" value="Beta-barrel_TonB_sf"/>
</dbReference>
<reference evidence="13 14" key="1">
    <citation type="submission" date="2016-11" db="EMBL/GenBank/DDBJ databases">
        <title>Mixed transmission modes and dynamic genome evolution in an obligate animal-bacterial symbiosis.</title>
        <authorList>
            <person name="Russell S.L."/>
            <person name="Corbett-Detig R.B."/>
            <person name="Cavanaugh C.M."/>
        </authorList>
    </citation>
    <scope>NUCLEOTIDE SEQUENCE [LARGE SCALE GENOMIC DNA]</scope>
    <source>
        <strain evidence="13">MA-KB16</strain>
    </source>
</reference>
<evidence type="ECO:0000313" key="14">
    <source>
        <dbReference type="Proteomes" id="UP000190962"/>
    </source>
</evidence>
<evidence type="ECO:0000256" key="10">
    <source>
        <dbReference type="SAM" id="SignalP"/>
    </source>
</evidence>